<comment type="subcellular location">
    <subcellularLocation>
        <location evidence="1">Membrane</location>
        <topology evidence="1">Multi-pass membrane protein</topology>
    </subcellularLocation>
</comment>
<dbReference type="GO" id="GO:0046873">
    <property type="term" value="F:metal ion transmembrane transporter activity"/>
    <property type="evidence" value="ECO:0007669"/>
    <property type="project" value="InterPro"/>
</dbReference>
<dbReference type="GO" id="GO:0016020">
    <property type="term" value="C:membrane"/>
    <property type="evidence" value="ECO:0007669"/>
    <property type="project" value="UniProtKB-SubCell"/>
</dbReference>
<proteinExistence type="predicted"/>
<feature type="transmembrane region" description="Helical" evidence="5">
    <location>
        <begin position="190"/>
        <end position="212"/>
    </location>
</feature>
<dbReference type="PANTHER" id="PTHR16950">
    <property type="entry name" value="ZINC TRANSPORTER SLC39A7 HISTIDINE-RICH MEMBRANE PROTEIN KE4"/>
    <property type="match status" value="1"/>
</dbReference>
<accession>A0A7V4E399</accession>
<evidence type="ECO:0000256" key="3">
    <source>
        <dbReference type="ARBA" id="ARBA00022989"/>
    </source>
</evidence>
<dbReference type="AlphaFoldDB" id="A0A7V4E399"/>
<evidence type="ECO:0000256" key="1">
    <source>
        <dbReference type="ARBA" id="ARBA00004141"/>
    </source>
</evidence>
<keyword evidence="3 5" id="KW-1133">Transmembrane helix</keyword>
<keyword evidence="4 5" id="KW-0472">Membrane</keyword>
<keyword evidence="2 5" id="KW-0812">Transmembrane</keyword>
<reference evidence="6" key="1">
    <citation type="journal article" date="2020" name="mSystems">
        <title>Genome- and Community-Level Interaction Insights into Carbon Utilization and Element Cycling Functions of Hydrothermarchaeota in Hydrothermal Sediment.</title>
        <authorList>
            <person name="Zhou Z."/>
            <person name="Liu Y."/>
            <person name="Xu W."/>
            <person name="Pan J."/>
            <person name="Luo Z.H."/>
            <person name="Li M."/>
        </authorList>
    </citation>
    <scope>NUCLEOTIDE SEQUENCE [LARGE SCALE GENOMIC DNA]</scope>
    <source>
        <strain evidence="6">SpSt-697</strain>
    </source>
</reference>
<dbReference type="EMBL" id="DTDR01000120">
    <property type="protein sequence ID" value="HGK63854.1"/>
    <property type="molecule type" value="Genomic_DNA"/>
</dbReference>
<gene>
    <name evidence="6" type="ORF">ENU74_04615</name>
</gene>
<dbReference type="InterPro" id="IPR003689">
    <property type="entry name" value="ZIP"/>
</dbReference>
<evidence type="ECO:0000256" key="2">
    <source>
        <dbReference type="ARBA" id="ARBA00022692"/>
    </source>
</evidence>
<sequence>MNFLLILLSTIIVSLISFIGIFFLLFKTNLFEKIIYYLVAFAGGVLFGAVFFHILIETMEKLVFFKIAFFLTAGFLFFFFLERLIRWRHCHLPRCEIHPVGPLNLIGDSLHNFVDGLIIAAGYLTSLKTGLLFTLAVIFHEIPQEIGDFAVLVYSGYSKKKALLYNFFSAVTAIGGGIGGYFFFEKFEGFLPSLLAFAGGNFLYIASSDIIPELHREIDLKKSIYSLITFIFGILLIILFTQIPFHE</sequence>
<feature type="transmembrane region" description="Helical" evidence="5">
    <location>
        <begin position="62"/>
        <end position="81"/>
    </location>
</feature>
<dbReference type="Pfam" id="PF02535">
    <property type="entry name" value="Zip"/>
    <property type="match status" value="1"/>
</dbReference>
<organism evidence="6">
    <name type="scientific">candidate division WOR-3 bacterium</name>
    <dbReference type="NCBI Taxonomy" id="2052148"/>
    <lineage>
        <taxon>Bacteria</taxon>
        <taxon>Bacteria division WOR-3</taxon>
    </lineage>
</organism>
<feature type="transmembrane region" description="Helical" evidence="5">
    <location>
        <begin position="224"/>
        <end position="245"/>
    </location>
</feature>
<protein>
    <submittedName>
        <fullName evidence="6">ZIP family metal transporter</fullName>
    </submittedName>
</protein>
<comment type="caution">
    <text evidence="6">The sequence shown here is derived from an EMBL/GenBank/DDBJ whole genome shotgun (WGS) entry which is preliminary data.</text>
</comment>
<dbReference type="PANTHER" id="PTHR16950:SF16">
    <property type="entry name" value="ZINC TRANSPORTER ZIP13"/>
    <property type="match status" value="1"/>
</dbReference>
<evidence type="ECO:0000313" key="6">
    <source>
        <dbReference type="EMBL" id="HGK63854.1"/>
    </source>
</evidence>
<evidence type="ECO:0000256" key="4">
    <source>
        <dbReference type="ARBA" id="ARBA00023136"/>
    </source>
</evidence>
<feature type="transmembrane region" description="Helical" evidence="5">
    <location>
        <begin position="6"/>
        <end position="26"/>
    </location>
</feature>
<evidence type="ECO:0000256" key="5">
    <source>
        <dbReference type="SAM" id="Phobius"/>
    </source>
</evidence>
<feature type="transmembrane region" description="Helical" evidence="5">
    <location>
        <begin position="35"/>
        <end position="56"/>
    </location>
</feature>
<feature type="transmembrane region" description="Helical" evidence="5">
    <location>
        <begin position="163"/>
        <end position="184"/>
    </location>
</feature>
<name>A0A7V4E399_UNCW3</name>